<organism evidence="2 3">
    <name type="scientific">Obba rivulosa</name>
    <dbReference type="NCBI Taxonomy" id="1052685"/>
    <lineage>
        <taxon>Eukaryota</taxon>
        <taxon>Fungi</taxon>
        <taxon>Dikarya</taxon>
        <taxon>Basidiomycota</taxon>
        <taxon>Agaricomycotina</taxon>
        <taxon>Agaricomycetes</taxon>
        <taxon>Polyporales</taxon>
        <taxon>Gelatoporiaceae</taxon>
        <taxon>Obba</taxon>
    </lineage>
</organism>
<protein>
    <submittedName>
        <fullName evidence="2">Uncharacterized protein</fullName>
    </submittedName>
</protein>
<reference evidence="2 3" key="1">
    <citation type="submission" date="2016-07" db="EMBL/GenBank/DDBJ databases">
        <title>Draft genome of the white-rot fungus Obba rivulosa 3A-2.</title>
        <authorList>
            <consortium name="DOE Joint Genome Institute"/>
            <person name="Miettinen O."/>
            <person name="Riley R."/>
            <person name="Acob R."/>
            <person name="Barry K."/>
            <person name="Cullen D."/>
            <person name="De Vries R."/>
            <person name="Hainaut M."/>
            <person name="Hatakka A."/>
            <person name="Henrissat B."/>
            <person name="Hilden K."/>
            <person name="Kuo R."/>
            <person name="Labutti K."/>
            <person name="Lipzen A."/>
            <person name="Makela M.R."/>
            <person name="Sandor L."/>
            <person name="Spatafora J.W."/>
            <person name="Grigoriev I.V."/>
            <person name="Hibbett D.S."/>
        </authorList>
    </citation>
    <scope>NUCLEOTIDE SEQUENCE [LARGE SCALE GENOMIC DNA]</scope>
    <source>
        <strain evidence="2 3">3A-2</strain>
    </source>
</reference>
<evidence type="ECO:0000313" key="3">
    <source>
        <dbReference type="Proteomes" id="UP000250043"/>
    </source>
</evidence>
<keyword evidence="1" id="KW-0472">Membrane</keyword>
<keyword evidence="1" id="KW-1133">Transmembrane helix</keyword>
<dbReference type="AlphaFoldDB" id="A0A8E2DKC9"/>
<sequence length="237" mass="26546">MASISEVLDLNGTLGSLQIGMYNFVNNAIIGCLWVLDTLHQIFVCHMAYTYMVTDFGNLIAITQETWSINAMIIVTASMDLGSRILFSLRIWQFGKKQWFPAGIILILSLGEFIPAVENLKYIFNYLLHILYYQYGQFSFAFMADFLIAASQITLLLKQHSKVSSINTCILAAIWELLLSFFFYQPLHGNNGLMIIGLSGIAPIISSTFPNIEPSSNGQEIIHITNAIKSECLNQVV</sequence>
<feature type="transmembrane region" description="Helical" evidence="1">
    <location>
        <begin position="24"/>
        <end position="49"/>
    </location>
</feature>
<feature type="transmembrane region" description="Helical" evidence="1">
    <location>
        <begin position="137"/>
        <end position="157"/>
    </location>
</feature>
<proteinExistence type="predicted"/>
<dbReference type="Proteomes" id="UP000250043">
    <property type="component" value="Unassembled WGS sequence"/>
</dbReference>
<gene>
    <name evidence="2" type="ORF">OBBRIDRAFT_807350</name>
</gene>
<keyword evidence="3" id="KW-1185">Reference proteome</keyword>
<name>A0A8E2DKC9_9APHY</name>
<feature type="transmembrane region" description="Helical" evidence="1">
    <location>
        <begin position="169"/>
        <end position="187"/>
    </location>
</feature>
<dbReference type="OrthoDB" id="3270417at2759"/>
<feature type="transmembrane region" description="Helical" evidence="1">
    <location>
        <begin position="99"/>
        <end position="117"/>
    </location>
</feature>
<accession>A0A8E2DKC9</accession>
<keyword evidence="1" id="KW-0812">Transmembrane</keyword>
<evidence type="ECO:0000256" key="1">
    <source>
        <dbReference type="SAM" id="Phobius"/>
    </source>
</evidence>
<dbReference type="EMBL" id="KV722570">
    <property type="protein sequence ID" value="OCH85663.1"/>
    <property type="molecule type" value="Genomic_DNA"/>
</dbReference>
<evidence type="ECO:0000313" key="2">
    <source>
        <dbReference type="EMBL" id="OCH85663.1"/>
    </source>
</evidence>